<comment type="caution">
    <text evidence="1">The sequence shown here is derived from an EMBL/GenBank/DDBJ whole genome shotgun (WGS) entry which is preliminary data.</text>
</comment>
<keyword evidence="2" id="KW-1185">Reference proteome</keyword>
<dbReference type="RefSeq" id="XP_043163467.1">
    <property type="nucleotide sequence ID" value="XM_043307532.1"/>
</dbReference>
<dbReference type="GeneID" id="67000611"/>
<reference evidence="1 2" key="1">
    <citation type="submission" date="2018-10" db="EMBL/GenBank/DDBJ databases">
        <title>Pan-genome distribution and transcriptional activeness of fungal secondary metabolism genes in Aspergillus section Fumigati.</title>
        <authorList>
            <person name="Takahashi H."/>
            <person name="Umemura M."/>
            <person name="Ninomiya A."/>
            <person name="Kusuya Y."/>
            <person name="Urayama S."/>
            <person name="Shimizu M."/>
            <person name="Watanabe A."/>
            <person name="Kamei K."/>
            <person name="Yaguchi T."/>
            <person name="Hagiwara D."/>
        </authorList>
    </citation>
    <scope>NUCLEOTIDE SEQUENCE [LARGE SCALE GENOMIC DNA]</scope>
    <source>
        <strain evidence="1 2">IFM 55266</strain>
    </source>
</reference>
<protein>
    <submittedName>
        <fullName evidence="1">Uncharacterized protein</fullName>
    </submittedName>
</protein>
<dbReference type="Proteomes" id="UP001043456">
    <property type="component" value="Unassembled WGS sequence"/>
</dbReference>
<organism evidence="1 2">
    <name type="scientific">Aspergillus pseudoviridinutans</name>
    <dbReference type="NCBI Taxonomy" id="1517512"/>
    <lineage>
        <taxon>Eukaryota</taxon>
        <taxon>Fungi</taxon>
        <taxon>Dikarya</taxon>
        <taxon>Ascomycota</taxon>
        <taxon>Pezizomycotina</taxon>
        <taxon>Eurotiomycetes</taxon>
        <taxon>Eurotiomycetidae</taxon>
        <taxon>Eurotiales</taxon>
        <taxon>Aspergillaceae</taxon>
        <taxon>Aspergillus</taxon>
        <taxon>Aspergillus subgen. Fumigati</taxon>
    </lineage>
</organism>
<gene>
    <name evidence="1" type="ORF">Asppvi_001999</name>
</gene>
<accession>A0A9P3BS81</accession>
<evidence type="ECO:0000313" key="1">
    <source>
        <dbReference type="EMBL" id="GIJ92721.1"/>
    </source>
</evidence>
<dbReference type="AlphaFoldDB" id="A0A9P3BS81"/>
<dbReference type="EMBL" id="BHVY01000010">
    <property type="protein sequence ID" value="GIJ92721.1"/>
    <property type="molecule type" value="Genomic_DNA"/>
</dbReference>
<sequence length="115" mass="12808">MSGTGEISGEGKSFDCDFSLLDLESRLKFRGNFDQSFERWQSDQCLLKYENFHELVGTYVIDTEGAPSYIGDGDLRLLFVNHAGDTFEIMGSLKDPISERATVTGQGVWIKGSLD</sequence>
<dbReference type="OrthoDB" id="4502507at2759"/>
<name>A0A9P3BS81_9EURO</name>
<proteinExistence type="predicted"/>
<evidence type="ECO:0000313" key="2">
    <source>
        <dbReference type="Proteomes" id="UP001043456"/>
    </source>
</evidence>